<gene>
    <name evidence="2" type="ORF">M0R45_012937</name>
</gene>
<feature type="compositionally biased region" description="Basic and acidic residues" evidence="1">
    <location>
        <begin position="1"/>
        <end position="42"/>
    </location>
</feature>
<comment type="caution">
    <text evidence="2">The sequence shown here is derived from an EMBL/GenBank/DDBJ whole genome shotgun (WGS) entry which is preliminary data.</text>
</comment>
<proteinExistence type="predicted"/>
<name>A0AAW1XJS8_RUBAR</name>
<evidence type="ECO:0000256" key="1">
    <source>
        <dbReference type="SAM" id="MobiDB-lite"/>
    </source>
</evidence>
<protein>
    <submittedName>
        <fullName evidence="2">Uncharacterized protein</fullName>
    </submittedName>
</protein>
<dbReference type="Proteomes" id="UP001457282">
    <property type="component" value="Unassembled WGS sequence"/>
</dbReference>
<dbReference type="EMBL" id="JBEDUW010000003">
    <property type="protein sequence ID" value="KAK9936075.1"/>
    <property type="molecule type" value="Genomic_DNA"/>
</dbReference>
<feature type="region of interest" description="Disordered" evidence="1">
    <location>
        <begin position="1"/>
        <end position="58"/>
    </location>
</feature>
<reference evidence="2 3" key="1">
    <citation type="journal article" date="2023" name="G3 (Bethesda)">
        <title>A chromosome-length genome assembly and annotation of blackberry (Rubus argutus, cv. 'Hillquist').</title>
        <authorList>
            <person name="Bruna T."/>
            <person name="Aryal R."/>
            <person name="Dudchenko O."/>
            <person name="Sargent D.J."/>
            <person name="Mead D."/>
            <person name="Buti M."/>
            <person name="Cavallini A."/>
            <person name="Hytonen T."/>
            <person name="Andres J."/>
            <person name="Pham M."/>
            <person name="Weisz D."/>
            <person name="Mascagni F."/>
            <person name="Usai G."/>
            <person name="Natali L."/>
            <person name="Bassil N."/>
            <person name="Fernandez G.E."/>
            <person name="Lomsadze A."/>
            <person name="Armour M."/>
            <person name="Olukolu B."/>
            <person name="Poorten T."/>
            <person name="Britton C."/>
            <person name="Davik J."/>
            <person name="Ashrafi H."/>
            <person name="Aiden E.L."/>
            <person name="Borodovsky M."/>
            <person name="Worthington M."/>
        </authorList>
    </citation>
    <scope>NUCLEOTIDE SEQUENCE [LARGE SCALE GENOMIC DNA]</scope>
    <source>
        <strain evidence="2">PI 553951</strain>
    </source>
</reference>
<organism evidence="2 3">
    <name type="scientific">Rubus argutus</name>
    <name type="common">Southern blackberry</name>
    <dbReference type="NCBI Taxonomy" id="59490"/>
    <lineage>
        <taxon>Eukaryota</taxon>
        <taxon>Viridiplantae</taxon>
        <taxon>Streptophyta</taxon>
        <taxon>Embryophyta</taxon>
        <taxon>Tracheophyta</taxon>
        <taxon>Spermatophyta</taxon>
        <taxon>Magnoliopsida</taxon>
        <taxon>eudicotyledons</taxon>
        <taxon>Gunneridae</taxon>
        <taxon>Pentapetalae</taxon>
        <taxon>rosids</taxon>
        <taxon>fabids</taxon>
        <taxon>Rosales</taxon>
        <taxon>Rosaceae</taxon>
        <taxon>Rosoideae</taxon>
        <taxon>Rosoideae incertae sedis</taxon>
        <taxon>Rubus</taxon>
    </lineage>
</organism>
<dbReference type="AlphaFoldDB" id="A0AAW1XJS8"/>
<feature type="compositionally biased region" description="Polar residues" evidence="1">
    <location>
        <begin position="47"/>
        <end position="58"/>
    </location>
</feature>
<evidence type="ECO:0000313" key="3">
    <source>
        <dbReference type="Proteomes" id="UP001457282"/>
    </source>
</evidence>
<accession>A0AAW1XJS8</accession>
<sequence>MSAPESGEKPPAKRPESDQVRNTEQPEAKRPKFGDPQPKELGDDTGMGSQSSSKQINSLREGKIDWDLRYCLICCKAVDHSTPECPDKSKGYGILCFVCEGPCKRSNDEHKGRQTECIKFCEICGSQAKHWSDDCPYGKYFGTVTLDMSDDDGFF</sequence>
<keyword evidence="3" id="KW-1185">Reference proteome</keyword>
<evidence type="ECO:0000313" key="2">
    <source>
        <dbReference type="EMBL" id="KAK9936075.1"/>
    </source>
</evidence>